<dbReference type="InterPro" id="IPR019887">
    <property type="entry name" value="Tscrpt_reg_AsnC/Lrp_C"/>
</dbReference>
<evidence type="ECO:0000259" key="4">
    <source>
        <dbReference type="PROSITE" id="PS50956"/>
    </source>
</evidence>
<dbReference type="GO" id="GO:0043565">
    <property type="term" value="F:sequence-specific DNA binding"/>
    <property type="evidence" value="ECO:0007669"/>
    <property type="project" value="InterPro"/>
</dbReference>
<dbReference type="GO" id="GO:0005829">
    <property type="term" value="C:cytosol"/>
    <property type="evidence" value="ECO:0007669"/>
    <property type="project" value="TreeGrafter"/>
</dbReference>
<keyword evidence="6" id="KW-1185">Reference proteome</keyword>
<dbReference type="EMBL" id="CP002299">
    <property type="protein sequence ID" value="ADP82699.1"/>
    <property type="molecule type" value="Genomic_DNA"/>
</dbReference>
<organism evidence="5 6">
    <name type="scientific">Pseudofrankia inefficax (strain DSM 45817 / CECT 9037 / DDB 130130 / EuI1c)</name>
    <name type="common">Frankia inefficax</name>
    <dbReference type="NCBI Taxonomy" id="298654"/>
    <lineage>
        <taxon>Bacteria</taxon>
        <taxon>Bacillati</taxon>
        <taxon>Actinomycetota</taxon>
        <taxon>Actinomycetes</taxon>
        <taxon>Frankiales</taxon>
        <taxon>Frankiaceae</taxon>
        <taxon>Pseudofrankia</taxon>
    </lineage>
</organism>
<dbReference type="SUPFAM" id="SSF46785">
    <property type="entry name" value="Winged helix' DNA-binding domain"/>
    <property type="match status" value="2"/>
</dbReference>
<sequence length="350" mass="37816">MVVTQTPESVMPRLDPVVMDIDDQRVVRALQVAPRASFARLGSVLGLPERTVARRYRALRRDGFLRIFATVNPKVAGQHPWMVRVRCRPDSAEALAAALARRDDVRWLSLAAAGSELVFSMRSLSAEQRETLLTRRLPRTAHVLDIDAAVVLHIFIGDRSDDWDGLSGCVTAEEAAALTAISELPAARDVSAPVRLEPTDRAIIAALARDGRASYAELAAAAGITEGRITRRLATLLATNTVFIDMDLALRRFGYTAAAHVYLRVTPSVLHETGKTLAALPEVCFAAATSGPHNLVATVLCHDLAELYTFTTSRIGALDGVQTCEISPVLRNVKQAGGLADEDGRLLDPA</sequence>
<dbReference type="InterPro" id="IPR011008">
    <property type="entry name" value="Dimeric_a/b-barrel"/>
</dbReference>
<evidence type="ECO:0000313" key="6">
    <source>
        <dbReference type="Proteomes" id="UP000002484"/>
    </source>
</evidence>
<dbReference type="InterPro" id="IPR000485">
    <property type="entry name" value="AsnC-type_HTH_dom"/>
</dbReference>
<proteinExistence type="predicted"/>
<evidence type="ECO:0000313" key="5">
    <source>
        <dbReference type="EMBL" id="ADP82699.1"/>
    </source>
</evidence>
<dbReference type="Gene3D" id="1.10.10.10">
    <property type="entry name" value="Winged helix-like DNA-binding domain superfamily/Winged helix DNA-binding domain"/>
    <property type="match status" value="2"/>
</dbReference>
<gene>
    <name evidence="5" type="ordered locus">FraEuI1c_4708</name>
</gene>
<dbReference type="HOGENOM" id="CLU_044190_0_0_11"/>
<evidence type="ECO:0000256" key="2">
    <source>
        <dbReference type="ARBA" id="ARBA00023125"/>
    </source>
</evidence>
<keyword evidence="3" id="KW-0804">Transcription</keyword>
<keyword evidence="2" id="KW-0238">DNA-binding</keyword>
<dbReference type="STRING" id="298654.FraEuI1c_4708"/>
<dbReference type="PROSITE" id="PS50956">
    <property type="entry name" value="HTH_ASNC_2"/>
    <property type="match status" value="1"/>
</dbReference>
<feature type="domain" description="HTH asnC-type" evidence="4">
    <location>
        <begin position="196"/>
        <end position="256"/>
    </location>
</feature>
<dbReference type="Proteomes" id="UP000002484">
    <property type="component" value="Chromosome"/>
</dbReference>
<dbReference type="Pfam" id="PF01037">
    <property type="entry name" value="AsnC_trans_reg"/>
    <property type="match status" value="1"/>
</dbReference>
<dbReference type="SUPFAM" id="SSF54909">
    <property type="entry name" value="Dimeric alpha+beta barrel"/>
    <property type="match status" value="1"/>
</dbReference>
<dbReference type="PANTHER" id="PTHR30154">
    <property type="entry name" value="LEUCINE-RESPONSIVE REGULATORY PROTEIN"/>
    <property type="match status" value="1"/>
</dbReference>
<dbReference type="OrthoDB" id="3453230at2"/>
<dbReference type="PRINTS" id="PR00033">
    <property type="entry name" value="HTHASNC"/>
</dbReference>
<evidence type="ECO:0000256" key="3">
    <source>
        <dbReference type="ARBA" id="ARBA00023163"/>
    </source>
</evidence>
<dbReference type="InterPro" id="IPR019888">
    <property type="entry name" value="Tscrpt_reg_AsnC-like"/>
</dbReference>
<evidence type="ECO:0000256" key="1">
    <source>
        <dbReference type="ARBA" id="ARBA00023015"/>
    </source>
</evidence>
<dbReference type="SMART" id="SM00344">
    <property type="entry name" value="HTH_ASNC"/>
    <property type="match status" value="2"/>
</dbReference>
<dbReference type="GO" id="GO:0043200">
    <property type="term" value="P:response to amino acid"/>
    <property type="evidence" value="ECO:0007669"/>
    <property type="project" value="TreeGrafter"/>
</dbReference>
<accession>E3IYA1</accession>
<dbReference type="InterPro" id="IPR036390">
    <property type="entry name" value="WH_DNA-bd_sf"/>
</dbReference>
<reference evidence="5 6" key="1">
    <citation type="submission" date="2010-10" db="EMBL/GenBank/DDBJ databases">
        <title>Complete sequence of Frankia sp. EuI1c.</title>
        <authorList>
            <consortium name="US DOE Joint Genome Institute"/>
            <person name="Lucas S."/>
            <person name="Copeland A."/>
            <person name="Lapidus A."/>
            <person name="Cheng J.-F."/>
            <person name="Bruce D."/>
            <person name="Goodwin L."/>
            <person name="Pitluck S."/>
            <person name="Chertkov O."/>
            <person name="Detter J.C."/>
            <person name="Han C."/>
            <person name="Tapia R."/>
            <person name="Land M."/>
            <person name="Hauser L."/>
            <person name="Jeffries C."/>
            <person name="Kyrpides N."/>
            <person name="Ivanova N."/>
            <person name="Mikhailova N."/>
            <person name="Beauchemin N."/>
            <person name="Sen A."/>
            <person name="Sur S.A."/>
            <person name="Gtari M."/>
            <person name="Wall L."/>
            <person name="Tisa L."/>
            <person name="Woyke T."/>
        </authorList>
    </citation>
    <scope>NUCLEOTIDE SEQUENCE [LARGE SCALE GENOMIC DNA]</scope>
    <source>
        <strain evidence="6">DSM 45817 / CECT 9037 / EuI1c</strain>
    </source>
</reference>
<keyword evidence="1" id="KW-0805">Transcription regulation</keyword>
<dbReference type="RefSeq" id="WP_013425817.1">
    <property type="nucleotide sequence ID" value="NC_014666.1"/>
</dbReference>
<protein>
    <submittedName>
        <fullName evidence="5">Transcriptional regulator, AsnC family</fullName>
    </submittedName>
</protein>
<dbReference type="eggNOG" id="COG1522">
    <property type="taxonomic scope" value="Bacteria"/>
</dbReference>
<dbReference type="InterPro" id="IPR036388">
    <property type="entry name" value="WH-like_DNA-bd_sf"/>
</dbReference>
<dbReference type="Pfam" id="PF13404">
    <property type="entry name" value="HTH_AsnC-type"/>
    <property type="match status" value="2"/>
</dbReference>
<name>E3IYA1_PSEI1</name>
<dbReference type="PANTHER" id="PTHR30154:SF34">
    <property type="entry name" value="TRANSCRIPTIONAL REGULATOR AZLB"/>
    <property type="match status" value="1"/>
</dbReference>
<dbReference type="AlphaFoldDB" id="E3IYA1"/>
<dbReference type="KEGG" id="fri:FraEuI1c_4708"/>
<dbReference type="Gene3D" id="3.30.70.920">
    <property type="match status" value="1"/>
</dbReference>
<dbReference type="InParanoid" id="E3IYA1"/>